<dbReference type="SMART" id="SM00448">
    <property type="entry name" value="REC"/>
    <property type="match status" value="1"/>
</dbReference>
<keyword evidence="7" id="KW-0067">ATP-binding</keyword>
<evidence type="ECO:0000259" key="14">
    <source>
        <dbReference type="PROSITE" id="PS50113"/>
    </source>
</evidence>
<evidence type="ECO:0000313" key="16">
    <source>
        <dbReference type="Proteomes" id="UP000427769"/>
    </source>
</evidence>
<evidence type="ECO:0000256" key="3">
    <source>
        <dbReference type="ARBA" id="ARBA00022553"/>
    </source>
</evidence>
<dbReference type="GO" id="GO:0000155">
    <property type="term" value="F:phosphorelay sensor kinase activity"/>
    <property type="evidence" value="ECO:0007669"/>
    <property type="project" value="InterPro"/>
</dbReference>
<evidence type="ECO:0000259" key="12">
    <source>
        <dbReference type="PROSITE" id="PS50110"/>
    </source>
</evidence>
<feature type="coiled-coil region" evidence="10">
    <location>
        <begin position="644"/>
        <end position="674"/>
    </location>
</feature>
<dbReference type="Pfam" id="PF13426">
    <property type="entry name" value="PAS_9"/>
    <property type="match status" value="2"/>
</dbReference>
<dbReference type="EMBL" id="AP021875">
    <property type="protein sequence ID" value="BBO75124.1"/>
    <property type="molecule type" value="Genomic_DNA"/>
</dbReference>
<dbReference type="SMART" id="SM00387">
    <property type="entry name" value="HATPase_c"/>
    <property type="match status" value="1"/>
</dbReference>
<feature type="domain" description="PAC" evidence="14">
    <location>
        <begin position="609"/>
        <end position="660"/>
    </location>
</feature>
<organism evidence="15 16">
    <name type="scientific">Desulfosarcina widdelii</name>
    <dbReference type="NCBI Taxonomy" id="947919"/>
    <lineage>
        <taxon>Bacteria</taxon>
        <taxon>Pseudomonadati</taxon>
        <taxon>Thermodesulfobacteriota</taxon>
        <taxon>Desulfobacteria</taxon>
        <taxon>Desulfobacterales</taxon>
        <taxon>Desulfosarcinaceae</taxon>
        <taxon>Desulfosarcina</taxon>
    </lineage>
</organism>
<keyword evidence="3 9" id="KW-0597">Phosphoprotein</keyword>
<dbReference type="PROSITE" id="PS50112">
    <property type="entry name" value="PAS"/>
    <property type="match status" value="3"/>
</dbReference>
<dbReference type="InterPro" id="IPR000700">
    <property type="entry name" value="PAS-assoc_C"/>
</dbReference>
<feature type="domain" description="PAS" evidence="13">
    <location>
        <begin position="274"/>
        <end position="345"/>
    </location>
</feature>
<dbReference type="PRINTS" id="PR00344">
    <property type="entry name" value="BCTRLSENSOR"/>
</dbReference>
<reference evidence="15 16" key="1">
    <citation type="submission" date="2019-11" db="EMBL/GenBank/DDBJ databases">
        <title>Comparative genomics of hydrocarbon-degrading Desulfosarcina strains.</title>
        <authorList>
            <person name="Watanabe M."/>
            <person name="Kojima H."/>
            <person name="Fukui M."/>
        </authorList>
    </citation>
    <scope>NUCLEOTIDE SEQUENCE [LARGE SCALE GENOMIC DNA]</scope>
    <source>
        <strain evidence="15 16">PP31</strain>
    </source>
</reference>
<evidence type="ECO:0000256" key="5">
    <source>
        <dbReference type="ARBA" id="ARBA00022741"/>
    </source>
</evidence>
<evidence type="ECO:0000256" key="7">
    <source>
        <dbReference type="ARBA" id="ARBA00022840"/>
    </source>
</evidence>
<feature type="domain" description="Response regulatory" evidence="12">
    <location>
        <begin position="927"/>
        <end position="1042"/>
    </location>
</feature>
<dbReference type="PROSITE" id="PS50109">
    <property type="entry name" value="HIS_KIN"/>
    <property type="match status" value="1"/>
</dbReference>
<dbReference type="InterPro" id="IPR036890">
    <property type="entry name" value="HATPase_C_sf"/>
</dbReference>
<dbReference type="InterPro" id="IPR003594">
    <property type="entry name" value="HATPase_dom"/>
</dbReference>
<evidence type="ECO:0000256" key="10">
    <source>
        <dbReference type="SAM" id="Coils"/>
    </source>
</evidence>
<dbReference type="InterPro" id="IPR001610">
    <property type="entry name" value="PAC"/>
</dbReference>
<evidence type="ECO:0000256" key="2">
    <source>
        <dbReference type="ARBA" id="ARBA00012438"/>
    </source>
</evidence>
<dbReference type="InterPro" id="IPR013656">
    <property type="entry name" value="PAS_4"/>
</dbReference>
<dbReference type="OrthoDB" id="45683at2"/>
<dbReference type="InterPro" id="IPR036097">
    <property type="entry name" value="HisK_dim/P_sf"/>
</dbReference>
<keyword evidence="5" id="KW-0547">Nucleotide-binding</keyword>
<keyword evidence="6" id="KW-0418">Kinase</keyword>
<gene>
    <name evidence="15" type="ORF">DSCW_25410</name>
</gene>
<dbReference type="AlphaFoldDB" id="A0A5K7Z9H9"/>
<dbReference type="InterPro" id="IPR035965">
    <property type="entry name" value="PAS-like_dom_sf"/>
</dbReference>
<dbReference type="Proteomes" id="UP000427769">
    <property type="component" value="Chromosome"/>
</dbReference>
<dbReference type="SUPFAM" id="SSF55874">
    <property type="entry name" value="ATPase domain of HSP90 chaperone/DNA topoisomerase II/histidine kinase"/>
    <property type="match status" value="1"/>
</dbReference>
<evidence type="ECO:0000256" key="4">
    <source>
        <dbReference type="ARBA" id="ARBA00022679"/>
    </source>
</evidence>
<feature type="domain" description="PAC" evidence="14">
    <location>
        <begin position="479"/>
        <end position="533"/>
    </location>
</feature>
<dbReference type="KEGG" id="dwd:DSCW_25410"/>
<feature type="domain" description="Histidine kinase" evidence="11">
    <location>
        <begin position="680"/>
        <end position="907"/>
    </location>
</feature>
<evidence type="ECO:0000256" key="1">
    <source>
        <dbReference type="ARBA" id="ARBA00000085"/>
    </source>
</evidence>
<keyword evidence="8" id="KW-0902">Two-component regulatory system</keyword>
<dbReference type="Gene3D" id="3.30.565.10">
    <property type="entry name" value="Histidine kinase-like ATPase, C-terminal domain"/>
    <property type="match status" value="1"/>
</dbReference>
<dbReference type="SMART" id="SM00086">
    <property type="entry name" value="PAC"/>
    <property type="match status" value="3"/>
</dbReference>
<dbReference type="Pfam" id="PF02518">
    <property type="entry name" value="HATPase_c"/>
    <property type="match status" value="1"/>
</dbReference>
<comment type="catalytic activity">
    <reaction evidence="1">
        <text>ATP + protein L-histidine = ADP + protein N-phospho-L-histidine.</text>
        <dbReference type="EC" id="2.7.13.3"/>
    </reaction>
</comment>
<dbReference type="InterPro" id="IPR005467">
    <property type="entry name" value="His_kinase_dom"/>
</dbReference>
<feature type="modified residue" description="4-aspartylphosphate" evidence="9">
    <location>
        <position position="976"/>
    </location>
</feature>
<dbReference type="SUPFAM" id="SSF47384">
    <property type="entry name" value="Homodimeric domain of signal transducing histidine kinase"/>
    <property type="match status" value="1"/>
</dbReference>
<dbReference type="GO" id="GO:0005524">
    <property type="term" value="F:ATP binding"/>
    <property type="evidence" value="ECO:0007669"/>
    <property type="project" value="UniProtKB-KW"/>
</dbReference>
<dbReference type="InterPro" id="IPR004358">
    <property type="entry name" value="Sig_transdc_His_kin-like_C"/>
</dbReference>
<dbReference type="InterPro" id="IPR000014">
    <property type="entry name" value="PAS"/>
</dbReference>
<dbReference type="CDD" id="cd00156">
    <property type="entry name" value="REC"/>
    <property type="match status" value="1"/>
</dbReference>
<dbReference type="InterPro" id="IPR001789">
    <property type="entry name" value="Sig_transdc_resp-reg_receiver"/>
</dbReference>
<feature type="coiled-coil region" evidence="10">
    <location>
        <begin position="233"/>
        <end position="284"/>
    </location>
</feature>
<dbReference type="SMART" id="SM00388">
    <property type="entry name" value="HisKA"/>
    <property type="match status" value="1"/>
</dbReference>
<dbReference type="PANTHER" id="PTHR43065">
    <property type="entry name" value="SENSOR HISTIDINE KINASE"/>
    <property type="match status" value="1"/>
</dbReference>
<dbReference type="Pfam" id="PF00512">
    <property type="entry name" value="HisKA"/>
    <property type="match status" value="1"/>
</dbReference>
<feature type="domain" description="PAC" evidence="14">
    <location>
        <begin position="354"/>
        <end position="408"/>
    </location>
</feature>
<sequence>MHTLQHPPKKKEISCRLTRTLLFYVREQNNGLLGDLLSGLPLNEAYLLDTNNWISHELLQVLYRRMIEMLGDENAVYHMALASRRFRSMGFLDRVARLLDNPRLIYSQAPIYNRFLKLNGSVYIHEIGSSRVLLEDRYHDSRQKTRFDCDYTRGIIAGIPTMFGLPLADVEEIECQVAAAKYGPRTWPDKPRQDCKGCFYRVRWIPKKPFFLKRFFLGAKNRQQAVEDLVQANRLIQAKYDEVKALMQDLERTNRDLLESKREMENQRALLMDSERKYRLLAENVSDIIWVVSLDTLAFDYISPAVKKQRGFTAEEAMALSLEQSMSSESFVRVTKILEAELARDNQPGIDPQRTVTVEVEQSLKGGGYTWSEATVSFVRDAKGKPTAIMGATRNISERKKAQQALIESEKKYRDLFENGSDLICLHDLDGQLLETNLAYKEEYGWSKEHLQGVNIREFIPERYRAEFDAYMERILEKGSDEGYLKTYASSGEEVLLEYHNRLIIDDRGRPKAVQGAARDVTERLRYEKALKESEEKYRNLVQHAPAGIYEFDMQTAKFISVNEVICEYTGFSRDELLEMDPYSLLCEESKDTLDQLINRVYRETPRELSAEYKFAGKNGQEFWVLANFRFFYNDGVPKLAMAVVHDLTEIKNAETEKKALEAKLQNAKKLELLGTLAGGVAHDLNNILSGIVSYPDLLLLDLDADSPLRKPLLTIKQSGLKASAIVQDLLTLARRNVAIKNVIDLNKFVKDFVATPECLKIVGYHPDITLETDLGKGLCHVYGSESHLSKTVMNLVSNAADAMPAGGTISIATRDFYLDRSYTGFEVVPQGEYAILEVSDTGIGMIHSDLEKIFEPFYTRKAQGRSGTGLGMSVVWGTVKDHDGYIDITTEEGTGTTFTLYFPASRSELPESAPIRIDDYLGKGESILIVDDSPEQRDLIGRMMQRLGYAADKADSGETAVAMAADKNYDLMILDMIMPPGIDGLETYRRVLEKVPHQKAVIASGYSKSDRVEAAQRLGAGSYIKKPFTLEKIGIAVRNELDR</sequence>
<dbReference type="CDD" id="cd00130">
    <property type="entry name" value="PAS"/>
    <property type="match status" value="3"/>
</dbReference>
<dbReference type="EC" id="2.7.13.3" evidence="2"/>
<evidence type="ECO:0000256" key="8">
    <source>
        <dbReference type="ARBA" id="ARBA00023012"/>
    </source>
</evidence>
<evidence type="ECO:0000313" key="15">
    <source>
        <dbReference type="EMBL" id="BBO75124.1"/>
    </source>
</evidence>
<dbReference type="Pfam" id="PF00072">
    <property type="entry name" value="Response_reg"/>
    <property type="match status" value="1"/>
</dbReference>
<dbReference type="SUPFAM" id="SSF55785">
    <property type="entry name" value="PYP-like sensor domain (PAS domain)"/>
    <property type="match status" value="3"/>
</dbReference>
<evidence type="ECO:0000256" key="6">
    <source>
        <dbReference type="ARBA" id="ARBA00022777"/>
    </source>
</evidence>
<keyword evidence="10" id="KW-0175">Coiled coil</keyword>
<dbReference type="PROSITE" id="PS50110">
    <property type="entry name" value="RESPONSE_REGULATORY"/>
    <property type="match status" value="1"/>
</dbReference>
<name>A0A5K7Z9H9_9BACT</name>
<protein>
    <recommendedName>
        <fullName evidence="2">histidine kinase</fullName>
        <ecNumber evidence="2">2.7.13.3</ecNumber>
    </recommendedName>
</protein>
<dbReference type="CDD" id="cd00082">
    <property type="entry name" value="HisKA"/>
    <property type="match status" value="1"/>
</dbReference>
<dbReference type="Pfam" id="PF08448">
    <property type="entry name" value="PAS_4"/>
    <property type="match status" value="1"/>
</dbReference>
<evidence type="ECO:0000259" key="11">
    <source>
        <dbReference type="PROSITE" id="PS50109"/>
    </source>
</evidence>
<dbReference type="NCBIfam" id="TIGR00229">
    <property type="entry name" value="sensory_box"/>
    <property type="match status" value="3"/>
</dbReference>
<feature type="domain" description="PAS" evidence="13">
    <location>
        <begin position="534"/>
        <end position="605"/>
    </location>
</feature>
<dbReference type="RefSeq" id="WP_155304074.1">
    <property type="nucleotide sequence ID" value="NZ_AP021875.1"/>
</dbReference>
<keyword evidence="4" id="KW-0808">Transferase</keyword>
<dbReference type="PROSITE" id="PS50113">
    <property type="entry name" value="PAC"/>
    <property type="match status" value="3"/>
</dbReference>
<dbReference type="PANTHER" id="PTHR43065:SF46">
    <property type="entry name" value="C4-DICARBOXYLATE TRANSPORT SENSOR PROTEIN DCTB"/>
    <property type="match status" value="1"/>
</dbReference>
<dbReference type="InterPro" id="IPR003661">
    <property type="entry name" value="HisK_dim/P_dom"/>
</dbReference>
<evidence type="ECO:0000256" key="9">
    <source>
        <dbReference type="PROSITE-ProRule" id="PRU00169"/>
    </source>
</evidence>
<dbReference type="SUPFAM" id="SSF52172">
    <property type="entry name" value="CheY-like"/>
    <property type="match status" value="1"/>
</dbReference>
<dbReference type="SMART" id="SM00091">
    <property type="entry name" value="PAS"/>
    <property type="match status" value="3"/>
</dbReference>
<dbReference type="Gene3D" id="3.40.50.2300">
    <property type="match status" value="1"/>
</dbReference>
<accession>A0A5K7Z9H9</accession>
<feature type="domain" description="PAS" evidence="13">
    <location>
        <begin position="409"/>
        <end position="479"/>
    </location>
</feature>
<dbReference type="InterPro" id="IPR011006">
    <property type="entry name" value="CheY-like_superfamily"/>
</dbReference>
<keyword evidence="16" id="KW-1185">Reference proteome</keyword>
<proteinExistence type="predicted"/>
<dbReference type="Gene3D" id="1.10.287.130">
    <property type="match status" value="1"/>
</dbReference>
<evidence type="ECO:0000259" key="13">
    <source>
        <dbReference type="PROSITE" id="PS50112"/>
    </source>
</evidence>
<dbReference type="Gene3D" id="3.30.450.20">
    <property type="entry name" value="PAS domain"/>
    <property type="match status" value="3"/>
</dbReference>